<feature type="compositionally biased region" description="Low complexity" evidence="1">
    <location>
        <begin position="97"/>
        <end position="108"/>
    </location>
</feature>
<evidence type="ECO:0000313" key="4">
    <source>
        <dbReference type="Proteomes" id="UP001286456"/>
    </source>
</evidence>
<evidence type="ECO:0000256" key="1">
    <source>
        <dbReference type="SAM" id="MobiDB-lite"/>
    </source>
</evidence>
<feature type="compositionally biased region" description="Low complexity" evidence="1">
    <location>
        <begin position="518"/>
        <end position="528"/>
    </location>
</feature>
<name>A0AAE0I8Y1_9PEZI</name>
<dbReference type="SUPFAM" id="SSF56112">
    <property type="entry name" value="Protein kinase-like (PK-like)"/>
    <property type="match status" value="1"/>
</dbReference>
<feature type="region of interest" description="Disordered" evidence="1">
    <location>
        <begin position="91"/>
        <end position="169"/>
    </location>
</feature>
<dbReference type="EMBL" id="JAUEPO010000006">
    <property type="protein sequence ID" value="KAK3319881.1"/>
    <property type="molecule type" value="Genomic_DNA"/>
</dbReference>
<dbReference type="SMART" id="SM00220">
    <property type="entry name" value="S_TKc"/>
    <property type="match status" value="1"/>
</dbReference>
<sequence>MKNRSEELESFRRYLVHLVLIGPIRVCLLLRGCDLDLSESGQRMSDKERTWMLLRSYFFDDARLSPIQQRLIRANLVRRNRFNTYRRKLEKLSSKQAARPNPNEPRAAGVARDPAIEPTRLGRESAPSAVARKTSTLSQIPQSTTRSLRASEPATEISPSFVAPTQAGRQVATKSVTSGVSQGVMKHDYPKCPVKNEDFWCPCCAQPLNSAYSDPKKTIKWRGHVAEDLAPYVCIYGDCNDPDTMYVTSEEWKKHLEGSHGVPCWICDPCWLESTDREEFEFDREKDWRLHMQSEHAAELDEGDLPDLAEASQRTAIQRVACPLCHDPAPPLHPLLDKHIAEHLHSFALQALPWEPFGPSDDIRSSDAGSGVNAGPFPLSESEEDHETTESSGDRFTKIREDTESRLRYGELVSSIIELGPKLAERLPDVDLGDRLADIFHAIDDITTNLPTLQSTPGKVTEISSNLADWVTRLTALVGNHLDSADHVSLSVPSQEIVQGMEALQELLVAAIRTPAPSQSSRSMSDNSSDSESDALSEHSFVSLEIVTDHGFDRQKRANSPQLDSTELSQRQARQNRIRSGSDASSAYSDEEERGVTDYGFDRHKRANSPLLGSTQARRTRVRSGSDASSAHSDEEEQAVTGTNIGKLARRLRDGYIRSKASDKEFLPIDSLEALLTPQIVREVLTTTNAATRFLSARPMPELDQLTQSICESRQKLFAILVLCDKVGCIGCLVECGISDSDLPLQLNRSPLTHDFALHVRTDRNHDRPLGCFNKDEWSDMHMEWFVTSQYVVLSPFFDFRAGEVLFYKLDADVVLPFIELEFAGEGGQASVGKVRIHPAHHNAPDPKPQFFAVKRAHSHKRDDYDKEVDVLLRLSGSNRGHPHLNRLLLTFQHGGNFQMVFNWADGNLREFWKQLENIEPEGTQDLACWLMMQCHGIADGLREIQSKIGADSLVKSTGPHADIKPDNILWLKSYRGRKNHLLISDFGLSQFRSGNLEFADRPLSCSPSYGPPECELGHEGTCARHEIWKLGCLFLDFLTWYLLGFHAVDVEFVDKRVDDDKRNGADVAGDSFFMSYYDGATKMRMAKLKPSVVEWIKKLHNLEHCPGFAHDVLHIIENRLLQPDNKARWRCTRVVNELDRIRRGCEEDGWYCVAGFKWTPNTAAASGKRRKAQSSGAKRERGRESLKKSFSLSGTK</sequence>
<dbReference type="InterPro" id="IPR011009">
    <property type="entry name" value="Kinase-like_dom_sf"/>
</dbReference>
<dbReference type="Pfam" id="PF00069">
    <property type="entry name" value="Pkinase"/>
    <property type="match status" value="1"/>
</dbReference>
<dbReference type="Proteomes" id="UP001286456">
    <property type="component" value="Unassembled WGS sequence"/>
</dbReference>
<dbReference type="CDD" id="cd00180">
    <property type="entry name" value="PKc"/>
    <property type="match status" value="1"/>
</dbReference>
<dbReference type="PANTHER" id="PTHR24359:SF37">
    <property type="entry name" value="PROTEIN KINASE DOMAIN-CONTAINING PROTEIN"/>
    <property type="match status" value="1"/>
</dbReference>
<feature type="compositionally biased region" description="Polar residues" evidence="1">
    <location>
        <begin position="133"/>
        <end position="148"/>
    </location>
</feature>
<proteinExistence type="predicted"/>
<reference evidence="3" key="2">
    <citation type="submission" date="2023-06" db="EMBL/GenBank/DDBJ databases">
        <authorList>
            <consortium name="Lawrence Berkeley National Laboratory"/>
            <person name="Haridas S."/>
            <person name="Hensen N."/>
            <person name="Bonometti L."/>
            <person name="Westerberg I."/>
            <person name="Brannstrom I.O."/>
            <person name="Guillou S."/>
            <person name="Cros-Aarteil S."/>
            <person name="Calhoun S."/>
            <person name="Kuo A."/>
            <person name="Mondo S."/>
            <person name="Pangilinan J."/>
            <person name="Riley R."/>
            <person name="Labutti K."/>
            <person name="Andreopoulos B."/>
            <person name="Lipzen A."/>
            <person name="Chen C."/>
            <person name="Yanf M."/>
            <person name="Daum C."/>
            <person name="Ng V."/>
            <person name="Clum A."/>
            <person name="Steindorff A."/>
            <person name="Ohm R."/>
            <person name="Martin F."/>
            <person name="Silar P."/>
            <person name="Natvig D."/>
            <person name="Lalanne C."/>
            <person name="Gautier V."/>
            <person name="Ament-Velasquez S.L."/>
            <person name="Kruys A."/>
            <person name="Hutchinson M.I."/>
            <person name="Powell A.J."/>
            <person name="Barry K."/>
            <person name="Miller A.N."/>
            <person name="Grigoriev I.V."/>
            <person name="Debuchy R."/>
            <person name="Gladieux P."/>
            <person name="Thoren M.H."/>
            <person name="Johannesson H."/>
        </authorList>
    </citation>
    <scope>NUCLEOTIDE SEQUENCE</scope>
    <source>
        <strain evidence="3">SMH4131-1</strain>
    </source>
</reference>
<reference evidence="3" key="1">
    <citation type="journal article" date="2023" name="Mol. Phylogenet. Evol.">
        <title>Genome-scale phylogeny and comparative genomics of the fungal order Sordariales.</title>
        <authorList>
            <person name="Hensen N."/>
            <person name="Bonometti L."/>
            <person name="Westerberg I."/>
            <person name="Brannstrom I.O."/>
            <person name="Guillou S."/>
            <person name="Cros-Aarteil S."/>
            <person name="Calhoun S."/>
            <person name="Haridas S."/>
            <person name="Kuo A."/>
            <person name="Mondo S."/>
            <person name="Pangilinan J."/>
            <person name="Riley R."/>
            <person name="LaButti K."/>
            <person name="Andreopoulos B."/>
            <person name="Lipzen A."/>
            <person name="Chen C."/>
            <person name="Yan M."/>
            <person name="Daum C."/>
            <person name="Ng V."/>
            <person name="Clum A."/>
            <person name="Steindorff A."/>
            <person name="Ohm R.A."/>
            <person name="Martin F."/>
            <person name="Silar P."/>
            <person name="Natvig D.O."/>
            <person name="Lalanne C."/>
            <person name="Gautier V."/>
            <person name="Ament-Velasquez S.L."/>
            <person name="Kruys A."/>
            <person name="Hutchinson M.I."/>
            <person name="Powell A.J."/>
            <person name="Barry K."/>
            <person name="Miller A.N."/>
            <person name="Grigoriev I.V."/>
            <person name="Debuchy R."/>
            <person name="Gladieux P."/>
            <person name="Hiltunen Thoren M."/>
            <person name="Johannesson H."/>
        </authorList>
    </citation>
    <scope>NUCLEOTIDE SEQUENCE</scope>
    <source>
        <strain evidence="3">SMH4131-1</strain>
    </source>
</reference>
<comment type="caution">
    <text evidence="3">The sequence shown here is derived from an EMBL/GenBank/DDBJ whole genome shotgun (WGS) entry which is preliminary data.</text>
</comment>
<protein>
    <recommendedName>
        <fullName evidence="2">Protein kinase domain-containing protein</fullName>
    </recommendedName>
</protein>
<feature type="domain" description="Protein kinase" evidence="2">
    <location>
        <begin position="818"/>
        <end position="1152"/>
    </location>
</feature>
<keyword evidence="4" id="KW-1185">Reference proteome</keyword>
<dbReference type="InterPro" id="IPR000719">
    <property type="entry name" value="Prot_kinase_dom"/>
</dbReference>
<dbReference type="Gene3D" id="1.10.510.10">
    <property type="entry name" value="Transferase(Phosphotransferase) domain 1"/>
    <property type="match status" value="1"/>
</dbReference>
<feature type="region of interest" description="Disordered" evidence="1">
    <location>
        <begin position="552"/>
        <end position="642"/>
    </location>
</feature>
<dbReference type="GO" id="GO:0005524">
    <property type="term" value="F:ATP binding"/>
    <property type="evidence" value="ECO:0007669"/>
    <property type="project" value="InterPro"/>
</dbReference>
<evidence type="ECO:0000259" key="2">
    <source>
        <dbReference type="PROSITE" id="PS50011"/>
    </source>
</evidence>
<evidence type="ECO:0000313" key="3">
    <source>
        <dbReference type="EMBL" id="KAK3319881.1"/>
    </source>
</evidence>
<feature type="compositionally biased region" description="Polar residues" evidence="1">
    <location>
        <begin position="558"/>
        <end position="579"/>
    </location>
</feature>
<dbReference type="AlphaFoldDB" id="A0AAE0I8Y1"/>
<dbReference type="PROSITE" id="PS50011">
    <property type="entry name" value="PROTEIN_KINASE_DOM"/>
    <property type="match status" value="1"/>
</dbReference>
<feature type="compositionally biased region" description="Basic and acidic residues" evidence="1">
    <location>
        <begin position="1178"/>
        <end position="1188"/>
    </location>
</feature>
<feature type="region of interest" description="Disordered" evidence="1">
    <location>
        <begin position="1164"/>
        <end position="1197"/>
    </location>
</feature>
<feature type="region of interest" description="Disordered" evidence="1">
    <location>
        <begin position="515"/>
        <end position="537"/>
    </location>
</feature>
<organism evidence="3 4">
    <name type="scientific">Cercophora scortea</name>
    <dbReference type="NCBI Taxonomy" id="314031"/>
    <lineage>
        <taxon>Eukaryota</taxon>
        <taxon>Fungi</taxon>
        <taxon>Dikarya</taxon>
        <taxon>Ascomycota</taxon>
        <taxon>Pezizomycotina</taxon>
        <taxon>Sordariomycetes</taxon>
        <taxon>Sordariomycetidae</taxon>
        <taxon>Sordariales</taxon>
        <taxon>Lasiosphaeriaceae</taxon>
        <taxon>Cercophora</taxon>
    </lineage>
</organism>
<feature type="region of interest" description="Disordered" evidence="1">
    <location>
        <begin position="360"/>
        <end position="395"/>
    </location>
</feature>
<dbReference type="PANTHER" id="PTHR24359">
    <property type="entry name" value="SERINE/THREONINE-PROTEIN KINASE SBK1"/>
    <property type="match status" value="1"/>
</dbReference>
<dbReference type="GO" id="GO:0004674">
    <property type="term" value="F:protein serine/threonine kinase activity"/>
    <property type="evidence" value="ECO:0007669"/>
    <property type="project" value="TreeGrafter"/>
</dbReference>
<gene>
    <name evidence="3" type="ORF">B0T19DRAFT_433240</name>
</gene>
<accession>A0AAE0I8Y1</accession>